<organism evidence="1 2">
    <name type="scientific">Helicostylum pulchrum</name>
    <dbReference type="NCBI Taxonomy" id="562976"/>
    <lineage>
        <taxon>Eukaryota</taxon>
        <taxon>Fungi</taxon>
        <taxon>Fungi incertae sedis</taxon>
        <taxon>Mucoromycota</taxon>
        <taxon>Mucoromycotina</taxon>
        <taxon>Mucoromycetes</taxon>
        <taxon>Mucorales</taxon>
        <taxon>Mucorineae</taxon>
        <taxon>Mucoraceae</taxon>
        <taxon>Helicostylum</taxon>
    </lineage>
</organism>
<reference evidence="1 2" key="1">
    <citation type="submission" date="2024-04" db="EMBL/GenBank/DDBJ databases">
        <title>genome sequences of Mucor flavus KT1a and Helicostylum pulchrum KT1b strains isolation_sourced from the surface of a dry-aged beef.</title>
        <authorList>
            <person name="Toyotome T."/>
            <person name="Hosono M."/>
            <person name="Torimaru M."/>
            <person name="Fukuda K."/>
            <person name="Mikami N."/>
        </authorList>
    </citation>
    <scope>NUCLEOTIDE SEQUENCE [LARGE SCALE GENOMIC DNA]</scope>
    <source>
        <strain evidence="1 2">KT1b</strain>
    </source>
</reference>
<dbReference type="SUPFAM" id="SSF52833">
    <property type="entry name" value="Thioredoxin-like"/>
    <property type="match status" value="1"/>
</dbReference>
<accession>A0ABP9XN96</accession>
<keyword evidence="2" id="KW-1185">Reference proteome</keyword>
<dbReference type="Gene3D" id="3.40.30.10">
    <property type="entry name" value="Glutaredoxin"/>
    <property type="match status" value="1"/>
</dbReference>
<proteinExistence type="predicted"/>
<dbReference type="EMBL" id="BAABUJ010000005">
    <property type="protein sequence ID" value="GAA5796273.1"/>
    <property type="molecule type" value="Genomic_DNA"/>
</dbReference>
<evidence type="ECO:0000313" key="1">
    <source>
        <dbReference type="EMBL" id="GAA5796273.1"/>
    </source>
</evidence>
<dbReference type="InterPro" id="IPR036249">
    <property type="entry name" value="Thioredoxin-like_sf"/>
</dbReference>
<comment type="caution">
    <text evidence="1">The sequence shown here is derived from an EMBL/GenBank/DDBJ whole genome shotgun (WGS) entry which is preliminary data.</text>
</comment>
<gene>
    <name evidence="1" type="ORF">HPULCUR_001643</name>
</gene>
<sequence>MIDMFIYANESADGKRYSTFYSISGYPHVAIIDARTGERVKVWEKQITPTDFMMDITEFLEQNSPDSATRSISTMKKPRVEKVKDTLATYCISIF</sequence>
<dbReference type="Proteomes" id="UP001476247">
    <property type="component" value="Unassembled WGS sequence"/>
</dbReference>
<name>A0ABP9XN96_9FUNG</name>
<evidence type="ECO:0000313" key="2">
    <source>
        <dbReference type="Proteomes" id="UP001476247"/>
    </source>
</evidence>
<protein>
    <submittedName>
        <fullName evidence="1">Uncharacterized protein</fullName>
    </submittedName>
</protein>